<dbReference type="SUPFAM" id="SSF53822">
    <property type="entry name" value="Periplasmic binding protein-like I"/>
    <property type="match status" value="1"/>
</dbReference>
<evidence type="ECO:0000256" key="2">
    <source>
        <dbReference type="ARBA" id="ARBA00022729"/>
    </source>
</evidence>
<sequence>MKTFTLRRHLLLSAAALALGAGAAQAQDCPIKIGALAPLSAPGTVVGGEAMRDAMMIAQDDLNAAGGVLGCDIEVVLGDSEGLPERAVAVMERLITQDGVVAVGGGYHSSVGVASKDVADARGIPVVFAETWNDTITGDKQKYIFRIAPLSSWTSNVIWQFALTLPGIEKVVILTENTDYGIPASQETARGLEENGVASTIFSVDIGTQDYAGIVERIKAEDPDMIITLVTGEAAFNFTQQAADAGIGPLDLPFQTGQDALESGTYWTNVPDGQYAFVQRIGVPESQFTEKGKAFAAVYKEKTGKSDVESYAMEAYDSIAILAQAIEEAGSTDGDAIVTALENISHEGTLGRIYFDYGLKRDPSEDEKGDEWWHQWPDPAITIIQFQEEGQASSEAAIVYPEAYKTADPVWVND</sequence>
<dbReference type="Pfam" id="PF13458">
    <property type="entry name" value="Peripla_BP_6"/>
    <property type="match status" value="1"/>
</dbReference>
<evidence type="ECO:0000259" key="5">
    <source>
        <dbReference type="Pfam" id="PF13458"/>
    </source>
</evidence>
<keyword evidence="3" id="KW-0029">Amino-acid transport</keyword>
<name>A0A3B0M4L6_9RHOB</name>
<keyword evidence="3" id="KW-0813">Transport</keyword>
<dbReference type="InterPro" id="IPR051010">
    <property type="entry name" value="BCAA_transport"/>
</dbReference>
<evidence type="ECO:0000313" key="6">
    <source>
        <dbReference type="EMBL" id="SUZ30972.1"/>
    </source>
</evidence>
<proteinExistence type="inferred from homology"/>
<dbReference type="GO" id="GO:0006865">
    <property type="term" value="P:amino acid transport"/>
    <property type="evidence" value="ECO:0007669"/>
    <property type="project" value="UniProtKB-KW"/>
</dbReference>
<reference evidence="7" key="1">
    <citation type="submission" date="2018-08" db="EMBL/GenBank/DDBJ databases">
        <authorList>
            <person name="Rodrigo-Torres L."/>
            <person name="Arahal R. D."/>
            <person name="Lucena T."/>
        </authorList>
    </citation>
    <scope>NUCLEOTIDE SEQUENCE [LARGE SCALE GENOMIC DNA]</scope>
    <source>
        <strain evidence="7">CECT 7235</strain>
    </source>
</reference>
<dbReference type="OrthoDB" id="9768099at2"/>
<feature type="signal peptide" evidence="4">
    <location>
        <begin position="1"/>
        <end position="26"/>
    </location>
</feature>
<dbReference type="PROSITE" id="PS51318">
    <property type="entry name" value="TAT"/>
    <property type="match status" value="1"/>
</dbReference>
<evidence type="ECO:0000256" key="4">
    <source>
        <dbReference type="SAM" id="SignalP"/>
    </source>
</evidence>
<dbReference type="CDD" id="cd06345">
    <property type="entry name" value="PBP1_ABC_ligand_binding-like"/>
    <property type="match status" value="1"/>
</dbReference>
<gene>
    <name evidence="6" type="primary">braC_2</name>
    <name evidence="6" type="ORF">ROE7235_00703</name>
</gene>
<dbReference type="AlphaFoldDB" id="A0A3B0M4L6"/>
<dbReference type="InterPro" id="IPR028081">
    <property type="entry name" value="Leu-bd"/>
</dbReference>
<comment type="similarity">
    <text evidence="1">Belongs to the leucine-binding protein family.</text>
</comment>
<evidence type="ECO:0000313" key="7">
    <source>
        <dbReference type="Proteomes" id="UP000272908"/>
    </source>
</evidence>
<dbReference type="InterPro" id="IPR028082">
    <property type="entry name" value="Peripla_BP_I"/>
</dbReference>
<feature type="chain" id="PRO_5017277504" evidence="4">
    <location>
        <begin position="27"/>
        <end position="414"/>
    </location>
</feature>
<evidence type="ECO:0000256" key="1">
    <source>
        <dbReference type="ARBA" id="ARBA00010062"/>
    </source>
</evidence>
<accession>A0A3B0M4L6</accession>
<protein>
    <submittedName>
        <fullName evidence="6">Leucine-, isoleucine-, valine-, threonine-, and alanine-binding protein</fullName>
    </submittedName>
</protein>
<dbReference type="Gene3D" id="3.40.50.2300">
    <property type="match status" value="2"/>
</dbReference>
<evidence type="ECO:0000256" key="3">
    <source>
        <dbReference type="ARBA" id="ARBA00022970"/>
    </source>
</evidence>
<feature type="domain" description="Leucine-binding protein" evidence="5">
    <location>
        <begin position="30"/>
        <end position="355"/>
    </location>
</feature>
<dbReference type="PANTHER" id="PTHR30483">
    <property type="entry name" value="LEUCINE-SPECIFIC-BINDING PROTEIN"/>
    <property type="match status" value="1"/>
</dbReference>
<dbReference type="RefSeq" id="WP_121093259.1">
    <property type="nucleotide sequence ID" value="NZ_UIHC01000004.1"/>
</dbReference>
<dbReference type="Proteomes" id="UP000272908">
    <property type="component" value="Unassembled WGS sequence"/>
</dbReference>
<dbReference type="EMBL" id="UIHC01000004">
    <property type="protein sequence ID" value="SUZ30972.1"/>
    <property type="molecule type" value="Genomic_DNA"/>
</dbReference>
<keyword evidence="2 4" id="KW-0732">Signal</keyword>
<organism evidence="6 7">
    <name type="scientific">Roseinatronobacter ekhonensis</name>
    <dbReference type="NCBI Taxonomy" id="254356"/>
    <lineage>
        <taxon>Bacteria</taxon>
        <taxon>Pseudomonadati</taxon>
        <taxon>Pseudomonadota</taxon>
        <taxon>Alphaproteobacteria</taxon>
        <taxon>Rhodobacterales</taxon>
        <taxon>Paracoccaceae</taxon>
        <taxon>Roseinatronobacter</taxon>
    </lineage>
</organism>
<dbReference type="InterPro" id="IPR006311">
    <property type="entry name" value="TAT_signal"/>
</dbReference>
<keyword evidence="7" id="KW-1185">Reference proteome</keyword>